<organism evidence="3 4">
    <name type="scientific">Metarhizobium album</name>
    <dbReference type="NCBI Taxonomy" id="2182425"/>
    <lineage>
        <taxon>Bacteria</taxon>
        <taxon>Pseudomonadati</taxon>
        <taxon>Pseudomonadota</taxon>
        <taxon>Alphaproteobacteria</taxon>
        <taxon>Hyphomicrobiales</taxon>
        <taxon>Rhizobiaceae</taxon>
        <taxon>Metarhizobium</taxon>
    </lineage>
</organism>
<dbReference type="InterPro" id="IPR037185">
    <property type="entry name" value="EmrE-like"/>
</dbReference>
<dbReference type="GO" id="GO:0016020">
    <property type="term" value="C:membrane"/>
    <property type="evidence" value="ECO:0007669"/>
    <property type="project" value="InterPro"/>
</dbReference>
<dbReference type="OrthoDB" id="9795732at2"/>
<gene>
    <name evidence="3" type="ORF">DEM27_12245</name>
</gene>
<dbReference type="EMBL" id="QFBC01000004">
    <property type="protein sequence ID" value="PWE56192.1"/>
    <property type="molecule type" value="Genomic_DNA"/>
</dbReference>
<keyword evidence="1" id="KW-1133">Transmembrane helix</keyword>
<name>A0A2U2DSD5_9HYPH</name>
<evidence type="ECO:0000256" key="1">
    <source>
        <dbReference type="SAM" id="Phobius"/>
    </source>
</evidence>
<keyword evidence="4" id="KW-1185">Reference proteome</keyword>
<reference evidence="3 4" key="1">
    <citation type="submission" date="2018-05" db="EMBL/GenBank/DDBJ databases">
        <title>The draft genome of strain NS-104.</title>
        <authorList>
            <person name="Hang P."/>
            <person name="Jiang J."/>
        </authorList>
    </citation>
    <scope>NUCLEOTIDE SEQUENCE [LARGE SCALE GENOMIC DNA]</scope>
    <source>
        <strain evidence="3 4">NS-104</strain>
    </source>
</reference>
<protein>
    <submittedName>
        <fullName evidence="3">EamA family transporter</fullName>
    </submittedName>
</protein>
<feature type="transmembrane region" description="Helical" evidence="1">
    <location>
        <begin position="154"/>
        <end position="173"/>
    </location>
</feature>
<accession>A0A2U2DSD5</accession>
<dbReference type="Proteomes" id="UP000245252">
    <property type="component" value="Unassembled WGS sequence"/>
</dbReference>
<dbReference type="Pfam" id="PF00892">
    <property type="entry name" value="EamA"/>
    <property type="match status" value="2"/>
</dbReference>
<proteinExistence type="predicted"/>
<feature type="domain" description="EamA" evidence="2">
    <location>
        <begin position="155"/>
        <end position="285"/>
    </location>
</feature>
<evidence type="ECO:0000259" key="2">
    <source>
        <dbReference type="Pfam" id="PF00892"/>
    </source>
</evidence>
<sequence length="292" mass="29900">MTTANRTRATTIGIVAILLWACLALLTANAGSLPPFELLALTFAVAFVAGIILLAVRGRAALAEMRQPWQPWIVAFLGLFGYHALYFYALQTAPVAEASLVAYLWPLFIVLFSALLPGEGLKPRHVVGALLGFAGTGIIILARNGGAGGFTGAVSGYLAAFACALVWSGYSVLNRRFEGTPSGMIVGICGAVALAGGLCHLLFETSTAPDAGQWIAILCLGLGPVGLAFLAWDHATKHGHLPLLGALSYLAPLISTALLVATGAAPATLTLALAALLVIGGSVLATVGGKRG</sequence>
<feature type="transmembrane region" description="Helical" evidence="1">
    <location>
        <begin position="69"/>
        <end position="88"/>
    </location>
</feature>
<feature type="domain" description="EamA" evidence="2">
    <location>
        <begin position="12"/>
        <end position="140"/>
    </location>
</feature>
<feature type="transmembrane region" description="Helical" evidence="1">
    <location>
        <begin position="40"/>
        <end position="57"/>
    </location>
</feature>
<feature type="transmembrane region" description="Helical" evidence="1">
    <location>
        <begin position="244"/>
        <end position="265"/>
    </location>
</feature>
<feature type="transmembrane region" description="Helical" evidence="1">
    <location>
        <begin position="100"/>
        <end position="118"/>
    </location>
</feature>
<dbReference type="PANTHER" id="PTHR22911:SF76">
    <property type="entry name" value="EAMA DOMAIN-CONTAINING PROTEIN"/>
    <property type="match status" value="1"/>
</dbReference>
<feature type="transmembrane region" description="Helical" evidence="1">
    <location>
        <begin position="185"/>
        <end position="203"/>
    </location>
</feature>
<evidence type="ECO:0000313" key="4">
    <source>
        <dbReference type="Proteomes" id="UP000245252"/>
    </source>
</evidence>
<keyword evidence="1" id="KW-0812">Transmembrane</keyword>
<comment type="caution">
    <text evidence="3">The sequence shown here is derived from an EMBL/GenBank/DDBJ whole genome shotgun (WGS) entry which is preliminary data.</text>
</comment>
<feature type="transmembrane region" description="Helical" evidence="1">
    <location>
        <begin position="125"/>
        <end position="142"/>
    </location>
</feature>
<evidence type="ECO:0000313" key="3">
    <source>
        <dbReference type="EMBL" id="PWE56192.1"/>
    </source>
</evidence>
<feature type="transmembrane region" description="Helical" evidence="1">
    <location>
        <begin position="215"/>
        <end position="232"/>
    </location>
</feature>
<feature type="transmembrane region" description="Helical" evidence="1">
    <location>
        <begin position="271"/>
        <end position="289"/>
    </location>
</feature>
<dbReference type="RefSeq" id="WP_109458512.1">
    <property type="nucleotide sequence ID" value="NZ_QFBC01000004.1"/>
</dbReference>
<dbReference type="AlphaFoldDB" id="A0A2U2DSD5"/>
<keyword evidence="1" id="KW-0472">Membrane</keyword>
<dbReference type="PANTHER" id="PTHR22911">
    <property type="entry name" value="ACYL-MALONYL CONDENSING ENZYME-RELATED"/>
    <property type="match status" value="1"/>
</dbReference>
<dbReference type="SUPFAM" id="SSF103481">
    <property type="entry name" value="Multidrug resistance efflux transporter EmrE"/>
    <property type="match status" value="1"/>
</dbReference>
<dbReference type="InterPro" id="IPR000620">
    <property type="entry name" value="EamA_dom"/>
</dbReference>